<feature type="compositionally biased region" description="Low complexity" evidence="1">
    <location>
        <begin position="385"/>
        <end position="401"/>
    </location>
</feature>
<dbReference type="eggNOG" id="ENOG502SSH3">
    <property type="taxonomic scope" value="Eukaryota"/>
</dbReference>
<organism evidence="3 4">
    <name type="scientific">Coniophora puteana (strain RWD-64-598)</name>
    <name type="common">Brown rot fungus</name>
    <dbReference type="NCBI Taxonomy" id="741705"/>
    <lineage>
        <taxon>Eukaryota</taxon>
        <taxon>Fungi</taxon>
        <taxon>Dikarya</taxon>
        <taxon>Basidiomycota</taxon>
        <taxon>Agaricomycotina</taxon>
        <taxon>Agaricomycetes</taxon>
        <taxon>Agaricomycetidae</taxon>
        <taxon>Boletales</taxon>
        <taxon>Coniophorineae</taxon>
        <taxon>Coniophoraceae</taxon>
        <taxon>Coniophora</taxon>
    </lineage>
</organism>
<feature type="domain" description="DUF6593" evidence="2">
    <location>
        <begin position="1352"/>
        <end position="1503"/>
    </location>
</feature>
<dbReference type="GeneID" id="19209696"/>
<proteinExistence type="predicted"/>
<feature type="compositionally biased region" description="Polar residues" evidence="1">
    <location>
        <begin position="29"/>
        <end position="44"/>
    </location>
</feature>
<protein>
    <recommendedName>
        <fullName evidence="2">DUF6593 domain-containing protein</fullName>
    </recommendedName>
</protein>
<feature type="region of interest" description="Disordered" evidence="1">
    <location>
        <begin position="429"/>
        <end position="458"/>
    </location>
</feature>
<gene>
    <name evidence="3" type="ORF">CONPUDRAFT_78047</name>
</gene>
<evidence type="ECO:0000256" key="1">
    <source>
        <dbReference type="SAM" id="MobiDB-lite"/>
    </source>
</evidence>
<sequence>MPFKRPLDAFDSLVSSTPPRGPKRRALSSVPSSSPWNTHASSSSFTTPRTIRIWKVPSDSPSNPFGRISRRAKRTSLPTSTSFSKHVALRMQLVCPKADPRQRASAGREGVFRIVQVPLSYTLAHLRRVINFVFDPASKDHMMDSAYNLRRASRGPVDLTHFLNKDQGKSKGKGKGKSTLLDVDDEDDNRHTPTGHLFEVMKHVIMHSPLTRPGEIRSGTMRRKASSARDPYHYAILPDDEDALRRGHKDGASSCWVAEEDFTVHNVWPAPGDSGTSYGIIYHVSPHAQIHITLNTKRIQPRKGASNKPYVFQAWGALDVTHPDPLSPSNLSAGRVNQLRWNGHNTFERFLEAEVEAQRQSGVLPSEEEDEDELEEDELATDPDLSSGTLPWLSSPSSTPLITPLPTSALCRRRVDFANERMVKLTKAGMHDLEDDDESADKDRTDELAEDDDDDYGRDAKRVVPKRAQSVEVGDWYDGPLDDEEEEEEEYCRPYDPSKCHNVHASVASNYNAPASASYVSTAHGCKNVVTGRRSCSSVISPALQLGFCERVLKQGNRVMDKLEDIPQYVKDLLTQARAEVDHSLAQLEDPQLSRYLAEKIAAVSDPRSSAKLFKWSFLKCVHDKIMGSASTSRNREWNTFITTCKGAGFVELLVTIAGTDSRAQTTFKTVEDLFEITLPFIALDTVKAILDAGSSLERNMLLDELLNLGFLSICSKNVLHGTLFSRLSAGRMLQYLATRFNLAQKLALPLIATLLENLCISALLDPEPSAGELNTPGTSWQHHLDDEFTRATRWNQSVTTRRYMNARLFSRVQESSVQIIHEIVLASSVMGPKIWRDVLRHKPVIIDLLLDCALLERPVHHPESKSGALACDTLSSLFCWPPWGIPGVPMPDDPVFDSKDPSYVFQTVRMLTSKEEWSEKIIAISTRQGDEDDVAVKQLDDLFPGSHKDKVFDDISKVNAKSRMNMLRLLTALTHLADHCGMKNVEIESFLRISYEAAAHELHTGHAHDARAAEKSSSLSTGLGGLNFPLTMDFVSATALMRSLAVLAERNTLKGIQLLKKPPSGLSPTTSLQQVQQITHPDIIRRIIAICLRKAQGKLDEGKRHLSTNHLLNTSNACAAFGKGAELAAAIVAFDDHTASVYAGSCLGARAILVKCLGNSASQYLSQEMWRSAYFFALAALKAAEGIPEAEGLDPAVIVKNKRRVQQAKQIRKVYFEFNDLRMSRSSELSAVVDVDTEFNCVQIRGIKTAPPPQLRKHRLRIRSLRSERDTSVRRGEALKLELETACQVDRGVSYTLPSSGCPTAILQKAWRMQREALKKPRLPSTYITPPQAIQVKMMLTVKDGKANARTFTDQDGTLLYKLDTPWKKCLRLTTIVKVGEPKGGPVPETTIGEIKWHWIHHKIVFDGKEEDVGKFFPAHGASQRRAFKGPDGTEYEWRVSKDCFSNENAQLRIKDKDMLIAKSYPPKNLFKDSQRLEVHKEGDEILDLLITTFAFVDMERKTMLAATHNVPI</sequence>
<dbReference type="Pfam" id="PF20236">
    <property type="entry name" value="DUF6593"/>
    <property type="match status" value="1"/>
</dbReference>
<dbReference type="EMBL" id="JH711592">
    <property type="protein sequence ID" value="EIW74382.1"/>
    <property type="molecule type" value="Genomic_DNA"/>
</dbReference>
<evidence type="ECO:0000313" key="4">
    <source>
        <dbReference type="Proteomes" id="UP000053558"/>
    </source>
</evidence>
<accession>R7SF56</accession>
<dbReference type="RefSeq" id="XP_007775401.1">
    <property type="nucleotide sequence ID" value="XM_007777211.1"/>
</dbReference>
<name>R7SF56_CONPW</name>
<evidence type="ECO:0000259" key="2">
    <source>
        <dbReference type="Pfam" id="PF20236"/>
    </source>
</evidence>
<dbReference type="OrthoDB" id="2940229at2759"/>
<feature type="region of interest" description="Disordered" evidence="1">
    <location>
        <begin position="1"/>
        <end position="44"/>
    </location>
</feature>
<dbReference type="InterPro" id="IPR046528">
    <property type="entry name" value="DUF6593"/>
</dbReference>
<reference evidence="4" key="1">
    <citation type="journal article" date="2012" name="Science">
        <title>The Paleozoic origin of enzymatic lignin decomposition reconstructed from 31 fungal genomes.</title>
        <authorList>
            <person name="Floudas D."/>
            <person name="Binder M."/>
            <person name="Riley R."/>
            <person name="Barry K."/>
            <person name="Blanchette R.A."/>
            <person name="Henrissat B."/>
            <person name="Martinez A.T."/>
            <person name="Otillar R."/>
            <person name="Spatafora J.W."/>
            <person name="Yadav J.S."/>
            <person name="Aerts A."/>
            <person name="Benoit I."/>
            <person name="Boyd A."/>
            <person name="Carlson A."/>
            <person name="Copeland A."/>
            <person name="Coutinho P.M."/>
            <person name="de Vries R.P."/>
            <person name="Ferreira P."/>
            <person name="Findley K."/>
            <person name="Foster B."/>
            <person name="Gaskell J."/>
            <person name="Glotzer D."/>
            <person name="Gorecki P."/>
            <person name="Heitman J."/>
            <person name="Hesse C."/>
            <person name="Hori C."/>
            <person name="Igarashi K."/>
            <person name="Jurgens J.A."/>
            <person name="Kallen N."/>
            <person name="Kersten P."/>
            <person name="Kohler A."/>
            <person name="Kuees U."/>
            <person name="Kumar T.K.A."/>
            <person name="Kuo A."/>
            <person name="LaButti K."/>
            <person name="Larrondo L.F."/>
            <person name="Lindquist E."/>
            <person name="Ling A."/>
            <person name="Lombard V."/>
            <person name="Lucas S."/>
            <person name="Lundell T."/>
            <person name="Martin R."/>
            <person name="McLaughlin D.J."/>
            <person name="Morgenstern I."/>
            <person name="Morin E."/>
            <person name="Murat C."/>
            <person name="Nagy L.G."/>
            <person name="Nolan M."/>
            <person name="Ohm R.A."/>
            <person name="Patyshakuliyeva A."/>
            <person name="Rokas A."/>
            <person name="Ruiz-Duenas F.J."/>
            <person name="Sabat G."/>
            <person name="Salamov A."/>
            <person name="Samejima M."/>
            <person name="Schmutz J."/>
            <person name="Slot J.C."/>
            <person name="St John F."/>
            <person name="Stenlid J."/>
            <person name="Sun H."/>
            <person name="Sun S."/>
            <person name="Syed K."/>
            <person name="Tsang A."/>
            <person name="Wiebenga A."/>
            <person name="Young D."/>
            <person name="Pisabarro A."/>
            <person name="Eastwood D.C."/>
            <person name="Martin F."/>
            <person name="Cullen D."/>
            <person name="Grigoriev I.V."/>
            <person name="Hibbett D.S."/>
        </authorList>
    </citation>
    <scope>NUCLEOTIDE SEQUENCE [LARGE SCALE GENOMIC DNA]</scope>
    <source>
        <strain evidence="4">RWD-64-598 SS2</strain>
    </source>
</reference>
<feature type="region of interest" description="Disordered" evidence="1">
    <location>
        <begin position="162"/>
        <end position="189"/>
    </location>
</feature>
<keyword evidence="4" id="KW-1185">Reference proteome</keyword>
<feature type="region of interest" description="Disordered" evidence="1">
    <location>
        <begin position="358"/>
        <end position="401"/>
    </location>
</feature>
<dbReference type="KEGG" id="cput:CONPUDRAFT_78047"/>
<evidence type="ECO:0000313" key="3">
    <source>
        <dbReference type="EMBL" id="EIW74382.1"/>
    </source>
</evidence>
<feature type="region of interest" description="Disordered" evidence="1">
    <location>
        <begin position="56"/>
        <end position="81"/>
    </location>
</feature>
<feature type="compositionally biased region" description="Acidic residues" evidence="1">
    <location>
        <begin position="366"/>
        <end position="381"/>
    </location>
</feature>
<dbReference type="Proteomes" id="UP000053558">
    <property type="component" value="Unassembled WGS sequence"/>
</dbReference>